<sequence length="656" mass="76618">MSKTDGQSGLSPNTDAILSKPFENPSKTNPCSTLKNTESLTKRTNRHRYTGPDSIERILSLIDHTKVLKIHSCTKNQNQILMNIGLPATKEKKKRFKAFVMKKEKREIQKEQEEISQMASEPSKAVRIFDMNRENNEISRKKKRYKVQSYSLFRKRRKFHRRKESKGSQFLSAINSVRRRSDSCTSNDASMPEMDSYRSTFKNDHQNKAITSVKKFKVSESTIKSSETKKEMAQSKSKILEKAENLNMGEYITRNRTQILDNTVNQEKIRPNFMNYTANIDQFLNIKEHKKERYQNSNLMNSNSQEIEVLQNLYTTTQKIIPEIIIPTDISNSLTWEEVKSICDRIVELCENSNLNKKRILELYSIIEEKFETHKTPVVRLLVKKIKAEILIEFRDFQECVILLHRCIDFCEKHKMYREEISILNQLGVVYRFQKKYQLSIQFHILQLELSWDQKDMVNEMTAYENICMSYYYLGKIQNAMYFMKRVIEGDFEPDNSVVKRIASTMVKNAREKLKSQGYRHLIEEYEQGSKRSDFRLSKVNSKQKSSFSELVSPDREMNMNSKSSSQLMISPSLKPGGAINASADFTHKKSLLFSPVIPLGQRRSTNFSFAAAKKPKTQYLKGKSRISYTRMVVRPTGKPDHKRMITNIFNKYSLQ</sequence>
<reference evidence="2" key="1">
    <citation type="submission" date="2023-07" db="EMBL/GenBank/DDBJ databases">
        <authorList>
            <consortium name="AG Swart"/>
            <person name="Singh M."/>
            <person name="Singh A."/>
            <person name="Seah K."/>
            <person name="Emmerich C."/>
        </authorList>
    </citation>
    <scope>NUCLEOTIDE SEQUENCE</scope>
    <source>
        <strain evidence="2">DP1</strain>
    </source>
</reference>
<dbReference type="SUPFAM" id="SSF48452">
    <property type="entry name" value="TPR-like"/>
    <property type="match status" value="1"/>
</dbReference>
<feature type="compositionally biased region" description="Polar residues" evidence="1">
    <location>
        <begin position="1"/>
        <end position="16"/>
    </location>
</feature>
<protein>
    <submittedName>
        <fullName evidence="2">Uncharacterized protein</fullName>
    </submittedName>
</protein>
<dbReference type="Proteomes" id="UP001295684">
    <property type="component" value="Unassembled WGS sequence"/>
</dbReference>
<comment type="caution">
    <text evidence="2">The sequence shown here is derived from an EMBL/GenBank/DDBJ whole genome shotgun (WGS) entry which is preliminary data.</text>
</comment>
<dbReference type="AlphaFoldDB" id="A0AAD2DA98"/>
<keyword evidence="3" id="KW-1185">Reference proteome</keyword>
<dbReference type="EMBL" id="CAMPGE010029498">
    <property type="protein sequence ID" value="CAI2386974.1"/>
    <property type="molecule type" value="Genomic_DNA"/>
</dbReference>
<feature type="region of interest" description="Disordered" evidence="1">
    <location>
        <begin position="1"/>
        <end position="35"/>
    </location>
</feature>
<evidence type="ECO:0000313" key="2">
    <source>
        <dbReference type="EMBL" id="CAI2386974.1"/>
    </source>
</evidence>
<accession>A0AAD2DA98</accession>
<evidence type="ECO:0000256" key="1">
    <source>
        <dbReference type="SAM" id="MobiDB-lite"/>
    </source>
</evidence>
<dbReference type="Gene3D" id="1.25.40.10">
    <property type="entry name" value="Tetratricopeptide repeat domain"/>
    <property type="match status" value="1"/>
</dbReference>
<name>A0AAD2DA98_EUPCR</name>
<feature type="compositionally biased region" description="Polar residues" evidence="1">
    <location>
        <begin position="25"/>
        <end position="35"/>
    </location>
</feature>
<organism evidence="2 3">
    <name type="scientific">Euplotes crassus</name>
    <dbReference type="NCBI Taxonomy" id="5936"/>
    <lineage>
        <taxon>Eukaryota</taxon>
        <taxon>Sar</taxon>
        <taxon>Alveolata</taxon>
        <taxon>Ciliophora</taxon>
        <taxon>Intramacronucleata</taxon>
        <taxon>Spirotrichea</taxon>
        <taxon>Hypotrichia</taxon>
        <taxon>Euplotida</taxon>
        <taxon>Euplotidae</taxon>
        <taxon>Moneuplotes</taxon>
    </lineage>
</organism>
<gene>
    <name evidence="2" type="ORF">ECRASSUSDP1_LOCUS28600</name>
</gene>
<dbReference type="InterPro" id="IPR011990">
    <property type="entry name" value="TPR-like_helical_dom_sf"/>
</dbReference>
<proteinExistence type="predicted"/>
<evidence type="ECO:0000313" key="3">
    <source>
        <dbReference type="Proteomes" id="UP001295684"/>
    </source>
</evidence>